<accession>A0A2V4TP09</accession>
<dbReference type="GO" id="GO:0016491">
    <property type="term" value="F:oxidoreductase activity"/>
    <property type="evidence" value="ECO:0007669"/>
    <property type="project" value="UniProtKB-KW"/>
</dbReference>
<dbReference type="SUPFAM" id="SSF51735">
    <property type="entry name" value="NAD(P)-binding Rossmann-fold domains"/>
    <property type="match status" value="1"/>
</dbReference>
<dbReference type="InterPro" id="IPR036291">
    <property type="entry name" value="NAD(P)-bd_dom_sf"/>
</dbReference>
<dbReference type="PANTHER" id="PTHR24320">
    <property type="entry name" value="RETINOL DEHYDROGENASE"/>
    <property type="match status" value="1"/>
</dbReference>
<dbReference type="OrthoDB" id="109589at2"/>
<evidence type="ECO:0000313" key="5">
    <source>
        <dbReference type="Proteomes" id="UP000247772"/>
    </source>
</evidence>
<dbReference type="Pfam" id="PF00106">
    <property type="entry name" value="adh_short"/>
    <property type="match status" value="1"/>
</dbReference>
<dbReference type="NCBIfam" id="NF004845">
    <property type="entry name" value="PRK06196.1"/>
    <property type="match status" value="1"/>
</dbReference>
<sequence length="319" mass="34325">MTTSQTPIDSGFGFASTADDVIAGIDLSGKSAIVTGGYSGIGAETTRVLAKAGATVIVPARDLDKACKALNGIAHVEFASLDLLEPNSVDAFADVFEKSGRPLHLLVNNAGVMATPLMHDGKGYELQLSANHIGHFRLAVRLWPALCRADGARVVALSSGAHRWAAFDFDDPHFRQHEYDRWIAYAQAKTATALFAVELDRRGKGDGIRSFSVHPGRIETGLQRHISLADLQALGFRNEQGEIPAEQRHMYKSTAQGAATTVWCATSPTLKDQGGVYCENCDIAAAVEAGHKEMNGVLPWARDAQAAQQLWVLSETWIT</sequence>
<dbReference type="Proteomes" id="UP000247772">
    <property type="component" value="Unassembled WGS sequence"/>
</dbReference>
<evidence type="ECO:0000313" key="4">
    <source>
        <dbReference type="EMBL" id="PYE18407.1"/>
    </source>
</evidence>
<protein>
    <recommendedName>
        <fullName evidence="3">Probable oxidoreductase</fullName>
    </recommendedName>
</protein>
<dbReference type="Gene3D" id="3.40.50.720">
    <property type="entry name" value="NAD(P)-binding Rossmann-like Domain"/>
    <property type="match status" value="1"/>
</dbReference>
<evidence type="ECO:0000256" key="1">
    <source>
        <dbReference type="ARBA" id="ARBA00006484"/>
    </source>
</evidence>
<dbReference type="FunFam" id="3.40.50.720:FF:000594">
    <property type="entry name" value="Short-chain oxidoreductase"/>
    <property type="match status" value="1"/>
</dbReference>
<reference evidence="4 5" key="1">
    <citation type="submission" date="2018-06" db="EMBL/GenBank/DDBJ databases">
        <title>Genomic Encyclopedia of Type Strains, Phase IV (KMG-V): Genome sequencing to study the core and pangenomes of soil and plant-associated prokaryotes.</title>
        <authorList>
            <person name="Whitman W."/>
        </authorList>
    </citation>
    <scope>NUCLEOTIDE SEQUENCE [LARGE SCALE GENOMIC DNA]</scope>
    <source>
        <strain evidence="4 5">SRCL-318</strain>
    </source>
</reference>
<organism evidence="4 5">
    <name type="scientific">Paraburkholderia silvatlantica</name>
    <dbReference type="NCBI Taxonomy" id="321895"/>
    <lineage>
        <taxon>Bacteria</taxon>
        <taxon>Pseudomonadati</taxon>
        <taxon>Pseudomonadota</taxon>
        <taxon>Betaproteobacteria</taxon>
        <taxon>Burkholderiales</taxon>
        <taxon>Burkholderiaceae</taxon>
        <taxon>Paraburkholderia</taxon>
    </lineage>
</organism>
<evidence type="ECO:0000256" key="3">
    <source>
        <dbReference type="ARBA" id="ARBA00071493"/>
    </source>
</evidence>
<dbReference type="PRINTS" id="PR00081">
    <property type="entry name" value="GDHRDH"/>
</dbReference>
<comment type="similarity">
    <text evidence="1">Belongs to the short-chain dehydrogenases/reductases (SDR) family.</text>
</comment>
<dbReference type="InterPro" id="IPR002347">
    <property type="entry name" value="SDR_fam"/>
</dbReference>
<dbReference type="RefSeq" id="WP_110856541.1">
    <property type="nucleotide sequence ID" value="NZ_QJSQ01000022.1"/>
</dbReference>
<dbReference type="EMBL" id="QJSQ01000022">
    <property type="protein sequence ID" value="PYE18407.1"/>
    <property type="molecule type" value="Genomic_DNA"/>
</dbReference>
<gene>
    <name evidence="4" type="ORF">C7410_122109</name>
</gene>
<name>A0A2V4TP09_9BURK</name>
<evidence type="ECO:0000256" key="2">
    <source>
        <dbReference type="ARBA" id="ARBA00023002"/>
    </source>
</evidence>
<proteinExistence type="inferred from homology"/>
<dbReference type="AlphaFoldDB" id="A0A2V4TP09"/>
<dbReference type="PANTHER" id="PTHR24320:SF148">
    <property type="entry name" value="NAD(P)-BINDING ROSSMANN-FOLD SUPERFAMILY PROTEIN"/>
    <property type="match status" value="1"/>
</dbReference>
<keyword evidence="2" id="KW-0560">Oxidoreductase</keyword>
<comment type="caution">
    <text evidence="4">The sequence shown here is derived from an EMBL/GenBank/DDBJ whole genome shotgun (WGS) entry which is preliminary data.</text>
</comment>